<proteinExistence type="predicted"/>
<evidence type="ECO:0000256" key="3">
    <source>
        <dbReference type="ARBA" id="ARBA00022692"/>
    </source>
</evidence>
<evidence type="ECO:0000313" key="7">
    <source>
        <dbReference type="EMBL" id="GIF55965.1"/>
    </source>
</evidence>
<reference evidence="7 8" key="1">
    <citation type="submission" date="2021-01" db="EMBL/GenBank/DDBJ databases">
        <title>Whole genome shotgun sequence of Asanoa iriomotensis NBRC 100142.</title>
        <authorList>
            <person name="Komaki H."/>
            <person name="Tamura T."/>
        </authorList>
    </citation>
    <scope>NUCLEOTIDE SEQUENCE [LARGE SCALE GENOMIC DNA]</scope>
    <source>
        <strain evidence="7 8">NBRC 100142</strain>
    </source>
</reference>
<dbReference type="Proteomes" id="UP000624325">
    <property type="component" value="Unassembled WGS sequence"/>
</dbReference>
<dbReference type="EMBL" id="BONC01000011">
    <property type="protein sequence ID" value="GIF55965.1"/>
    <property type="molecule type" value="Genomic_DNA"/>
</dbReference>
<evidence type="ECO:0000256" key="5">
    <source>
        <dbReference type="ARBA" id="ARBA00023136"/>
    </source>
</evidence>
<dbReference type="CDD" id="cd16914">
    <property type="entry name" value="EcfT"/>
    <property type="match status" value="1"/>
</dbReference>
<feature type="transmembrane region" description="Helical" evidence="6">
    <location>
        <begin position="20"/>
        <end position="37"/>
    </location>
</feature>
<gene>
    <name evidence="7" type="ORF">Air01nite_20600</name>
</gene>
<evidence type="ECO:0000313" key="8">
    <source>
        <dbReference type="Proteomes" id="UP000624325"/>
    </source>
</evidence>
<keyword evidence="5 6" id="KW-0472">Membrane</keyword>
<evidence type="ECO:0000256" key="6">
    <source>
        <dbReference type="SAM" id="Phobius"/>
    </source>
</evidence>
<organism evidence="7 8">
    <name type="scientific">Asanoa iriomotensis</name>
    <dbReference type="NCBI Taxonomy" id="234613"/>
    <lineage>
        <taxon>Bacteria</taxon>
        <taxon>Bacillati</taxon>
        <taxon>Actinomycetota</taxon>
        <taxon>Actinomycetes</taxon>
        <taxon>Micromonosporales</taxon>
        <taxon>Micromonosporaceae</taxon>
        <taxon>Asanoa</taxon>
    </lineage>
</organism>
<evidence type="ECO:0000256" key="1">
    <source>
        <dbReference type="ARBA" id="ARBA00004141"/>
    </source>
</evidence>
<dbReference type="InterPro" id="IPR051611">
    <property type="entry name" value="ECF_transporter_component"/>
</dbReference>
<feature type="transmembrane region" description="Helical" evidence="6">
    <location>
        <begin position="67"/>
        <end position="86"/>
    </location>
</feature>
<keyword evidence="8" id="KW-1185">Reference proteome</keyword>
<feature type="transmembrane region" description="Helical" evidence="6">
    <location>
        <begin position="106"/>
        <end position="128"/>
    </location>
</feature>
<feature type="transmembrane region" description="Helical" evidence="6">
    <location>
        <begin position="43"/>
        <end position="60"/>
    </location>
</feature>
<comment type="caution">
    <text evidence="7">The sequence shown here is derived from an EMBL/GenBank/DDBJ whole genome shotgun (WGS) entry which is preliminary data.</text>
</comment>
<feature type="transmembrane region" description="Helical" evidence="6">
    <location>
        <begin position="149"/>
        <end position="167"/>
    </location>
</feature>
<keyword evidence="4 6" id="KW-1133">Transmembrane helix</keyword>
<dbReference type="PANTHER" id="PTHR34857:SF2">
    <property type="entry name" value="SLL0384 PROTEIN"/>
    <property type="match status" value="1"/>
</dbReference>
<protein>
    <submittedName>
        <fullName evidence="7">ABC transporter</fullName>
    </submittedName>
</protein>
<comment type="subcellular location">
    <subcellularLocation>
        <location evidence="1">Membrane</location>
        <topology evidence="1">Multi-pass membrane protein</topology>
    </subcellularLocation>
</comment>
<accession>A0ABQ4BZM4</accession>
<keyword evidence="3 6" id="KW-0812">Transmembrane</keyword>
<dbReference type="Pfam" id="PF02361">
    <property type="entry name" value="CbiQ"/>
    <property type="match status" value="1"/>
</dbReference>
<keyword evidence="2" id="KW-1003">Cell membrane</keyword>
<name>A0ABQ4BZM4_9ACTN</name>
<dbReference type="InterPro" id="IPR003339">
    <property type="entry name" value="ABC/ECF_trnsptr_transmembrane"/>
</dbReference>
<feature type="transmembrane region" description="Helical" evidence="6">
    <location>
        <begin position="238"/>
        <end position="257"/>
    </location>
</feature>
<dbReference type="PANTHER" id="PTHR34857">
    <property type="entry name" value="SLL0384 PROTEIN"/>
    <property type="match status" value="1"/>
</dbReference>
<evidence type="ECO:0000256" key="4">
    <source>
        <dbReference type="ARBA" id="ARBA00022989"/>
    </source>
</evidence>
<evidence type="ECO:0000256" key="2">
    <source>
        <dbReference type="ARBA" id="ARBA00022475"/>
    </source>
</evidence>
<feature type="transmembrane region" description="Helical" evidence="6">
    <location>
        <begin position="187"/>
        <end position="204"/>
    </location>
</feature>
<sequence length="266" mass="28051">MTIAAVMQRSTAPLARRNPVAKLVAATVFAVGILFTLDPLTPALAIAAELVLLPLFGVRYRTLLRRGWPLLLSVFGVVLTTILFGADRGGETVFGLGPLDVTTGVLAVALGLALRLVALALPGIMVFTTTDPTDLADALVQNAKAPARFAIGTLAAFRLVPLLGQEWQALRMARRARGIDAGGNPVAAARLFASTLFALLVGAIRRGTRLATAMDARGFDSGVSRTHAREQRFTRADWVFVLGAVLLTGAILTVSIATDTFRPVLG</sequence>